<dbReference type="Gene3D" id="1.10.287.130">
    <property type="match status" value="1"/>
</dbReference>
<dbReference type="InterPro" id="IPR036097">
    <property type="entry name" value="HisK_dim/P_sf"/>
</dbReference>
<keyword evidence="4" id="KW-0808">Transferase</keyword>
<keyword evidence="2" id="KW-0175">Coiled coil</keyword>
<comment type="caution">
    <text evidence="4">The sequence shown here is derived from an EMBL/GenBank/DDBJ whole genome shotgun (WGS) entry which is preliminary data.</text>
</comment>
<evidence type="ECO:0000313" key="5">
    <source>
        <dbReference type="Proteomes" id="UP000271925"/>
    </source>
</evidence>
<dbReference type="RefSeq" id="WP_124878194.1">
    <property type="nucleotide sequence ID" value="NZ_RQJO01000011.1"/>
</dbReference>
<name>A0A3P1BGI5_9BACT</name>
<comment type="caution">
    <text evidence="1">Lacks conserved residue(s) required for the propagation of feature annotation.</text>
</comment>
<evidence type="ECO:0000256" key="2">
    <source>
        <dbReference type="SAM" id="Coils"/>
    </source>
</evidence>
<dbReference type="SUPFAM" id="SSF47384">
    <property type="entry name" value="Homodimeric domain of signal transducing histidine kinase"/>
    <property type="match status" value="1"/>
</dbReference>
<dbReference type="SUPFAM" id="SSF52172">
    <property type="entry name" value="CheY-like"/>
    <property type="match status" value="1"/>
</dbReference>
<protein>
    <submittedName>
        <fullName evidence="4">Hybrid sensor histidine kinase/response regulator</fullName>
    </submittedName>
</protein>
<dbReference type="InterPro" id="IPR001789">
    <property type="entry name" value="Sig_transdc_resp-reg_receiver"/>
</dbReference>
<proteinExistence type="predicted"/>
<dbReference type="EMBL" id="RQJO01000011">
    <property type="protein sequence ID" value="RRB00125.1"/>
    <property type="molecule type" value="Genomic_DNA"/>
</dbReference>
<accession>A0A3P1BGI5</accession>
<dbReference type="PROSITE" id="PS50110">
    <property type="entry name" value="RESPONSE_REGULATORY"/>
    <property type="match status" value="1"/>
</dbReference>
<keyword evidence="4" id="KW-0418">Kinase</keyword>
<dbReference type="Pfam" id="PF00072">
    <property type="entry name" value="Response_reg"/>
    <property type="match status" value="1"/>
</dbReference>
<feature type="coiled-coil region" evidence="2">
    <location>
        <begin position="174"/>
        <end position="201"/>
    </location>
</feature>
<dbReference type="SMART" id="SM00448">
    <property type="entry name" value="REC"/>
    <property type="match status" value="1"/>
</dbReference>
<dbReference type="AlphaFoldDB" id="A0A3P1BGI5"/>
<gene>
    <name evidence="4" type="ORF">EHT25_26235</name>
</gene>
<dbReference type="Proteomes" id="UP000271925">
    <property type="component" value="Unassembled WGS sequence"/>
</dbReference>
<reference evidence="4 5" key="1">
    <citation type="submission" date="2018-11" db="EMBL/GenBank/DDBJ databases">
        <authorList>
            <person name="Zhou Z."/>
            <person name="Wang G."/>
        </authorList>
    </citation>
    <scope>NUCLEOTIDE SEQUENCE [LARGE SCALE GENOMIC DNA]</scope>
    <source>
        <strain evidence="4 5">KCTC52004</strain>
    </source>
</reference>
<dbReference type="InterPro" id="IPR011006">
    <property type="entry name" value="CheY-like_superfamily"/>
</dbReference>
<keyword evidence="5" id="KW-1185">Reference proteome</keyword>
<feature type="domain" description="Response regulatory" evidence="3">
    <location>
        <begin position="4"/>
        <end position="118"/>
    </location>
</feature>
<organism evidence="4 5">
    <name type="scientific">Larkinella rosea</name>
    <dbReference type="NCBI Taxonomy" id="2025312"/>
    <lineage>
        <taxon>Bacteria</taxon>
        <taxon>Pseudomonadati</taxon>
        <taxon>Bacteroidota</taxon>
        <taxon>Cytophagia</taxon>
        <taxon>Cytophagales</taxon>
        <taxon>Spirosomataceae</taxon>
        <taxon>Larkinella</taxon>
    </lineage>
</organism>
<sequence length="220" mass="24884">MKTKVLLVDEKAELEGFFRRHFHQAIRNGSYEFVFVTTAGQALQLLEEQADIDVLLTNLSGLSLLDYLPRINPIVRTVVFNANGDVTTVRKAMNHGAFALLTTPLNFQELKATIDKARQYAHQLRETQELMQVDAHKTHFFSHLTHELQSPLSLLVSTVNRLFETADLPLTQPLLAVRRNARQLLRAINELEAIAQQESLKIELIGRDGILSGFTEQLAE</sequence>
<evidence type="ECO:0000313" key="4">
    <source>
        <dbReference type="EMBL" id="RRB00125.1"/>
    </source>
</evidence>
<dbReference type="Gene3D" id="3.40.50.2300">
    <property type="match status" value="1"/>
</dbReference>
<dbReference type="GO" id="GO:0000155">
    <property type="term" value="F:phosphorelay sensor kinase activity"/>
    <property type="evidence" value="ECO:0007669"/>
    <property type="project" value="InterPro"/>
</dbReference>
<evidence type="ECO:0000259" key="3">
    <source>
        <dbReference type="PROSITE" id="PS50110"/>
    </source>
</evidence>
<evidence type="ECO:0000256" key="1">
    <source>
        <dbReference type="PROSITE-ProRule" id="PRU00169"/>
    </source>
</evidence>
<dbReference type="OrthoDB" id="9763484at2"/>